<dbReference type="GO" id="GO:0004672">
    <property type="term" value="F:protein kinase activity"/>
    <property type="evidence" value="ECO:0007669"/>
    <property type="project" value="InterPro"/>
</dbReference>
<evidence type="ECO:0000313" key="13">
    <source>
        <dbReference type="EMBL" id="OAY33909.1"/>
    </source>
</evidence>
<dbReference type="InterPro" id="IPR000719">
    <property type="entry name" value="Prot_kinase_dom"/>
</dbReference>
<evidence type="ECO:0000256" key="5">
    <source>
        <dbReference type="ARBA" id="ARBA00022741"/>
    </source>
</evidence>
<dbReference type="InterPro" id="IPR008266">
    <property type="entry name" value="Tyr_kinase_AS"/>
</dbReference>
<evidence type="ECO:0000256" key="2">
    <source>
        <dbReference type="ARBA" id="ARBA00022475"/>
    </source>
</evidence>
<keyword evidence="9" id="KW-1015">Disulfide bond</keyword>
<evidence type="ECO:0000259" key="12">
    <source>
        <dbReference type="PROSITE" id="PS50011"/>
    </source>
</evidence>
<evidence type="ECO:0000256" key="7">
    <source>
        <dbReference type="ARBA" id="ARBA00022989"/>
    </source>
</evidence>
<dbReference type="InterPro" id="IPR052611">
    <property type="entry name" value="Plant_RLK_LysM"/>
</dbReference>
<proteinExistence type="predicted"/>
<feature type="chain" id="PRO_5012429037" description="Protein kinase domain-containing protein" evidence="11">
    <location>
        <begin position="22"/>
        <end position="619"/>
    </location>
</feature>
<evidence type="ECO:0000256" key="1">
    <source>
        <dbReference type="ARBA" id="ARBA00004162"/>
    </source>
</evidence>
<evidence type="ECO:0000256" key="9">
    <source>
        <dbReference type="ARBA" id="ARBA00023157"/>
    </source>
</evidence>
<dbReference type="GO" id="GO:0005524">
    <property type="term" value="F:ATP binding"/>
    <property type="evidence" value="ECO:0007669"/>
    <property type="project" value="UniProtKB-KW"/>
</dbReference>
<evidence type="ECO:0000256" key="6">
    <source>
        <dbReference type="ARBA" id="ARBA00022840"/>
    </source>
</evidence>
<keyword evidence="8 10" id="KW-0472">Membrane</keyword>
<reference evidence="14" key="1">
    <citation type="journal article" date="2016" name="Nat. Biotechnol.">
        <title>Sequencing wild and cultivated cassava and related species reveals extensive interspecific hybridization and genetic diversity.</title>
        <authorList>
            <person name="Bredeson J.V."/>
            <person name="Lyons J.B."/>
            <person name="Prochnik S.E."/>
            <person name="Wu G.A."/>
            <person name="Ha C.M."/>
            <person name="Edsinger-Gonzales E."/>
            <person name="Grimwood J."/>
            <person name="Schmutz J."/>
            <person name="Rabbi I.Y."/>
            <person name="Egesi C."/>
            <person name="Nauluvula P."/>
            <person name="Lebot V."/>
            <person name="Ndunguru J."/>
            <person name="Mkamilo G."/>
            <person name="Bart R.S."/>
            <person name="Setter T.L."/>
            <person name="Gleadow R.M."/>
            <person name="Kulakow P."/>
            <person name="Ferguson M.E."/>
            <person name="Rounsley S."/>
            <person name="Rokhsar D.S."/>
        </authorList>
    </citation>
    <scope>NUCLEOTIDE SEQUENCE [LARGE SCALE GENOMIC DNA]</scope>
    <source>
        <strain evidence="14">cv. AM560-2</strain>
    </source>
</reference>
<dbReference type="PANTHER" id="PTHR45927">
    <property type="entry name" value="LYSM-DOMAIN RECEPTOR-LIKE KINASE-RELATED"/>
    <property type="match status" value="1"/>
</dbReference>
<sequence>MDMFLLSFLIVFFFETPNLYAQQSYSANLVMDCNISDSTGPSPAFLYSCNGKKQSCKTFLIYKSQPPYNKVSSISNLTSSNLVELSRINNISSSTVLPSDKEVLVPVICSCSGQYYQANASYTVSSAYDTYFTIANDTYEGLSTCNSLMRENSYGEFSWDVGMKLVVPLRCACPTSNQTANGTKYLLTYLVSWGDKLPAISQRFNANLESVIYANGFAEDSPTLFPFTTILVPLSTEPSSSQTIIHYSPPLDYSPFIPIHQIRGSKKGFHVWLILGFSLLVLLFVLFMVFFLHRKKIYLRAHKEEGGKKKSILAEDFLNRIAGIDLGLKIYTFEELKVATEDFSSDNRLSDSVYCGVIGGQVLAIKKMSRHISNEVHLLRKINHFNLISLYAACEHQGVYYLMYEFMENGSLRDWLCKRSCLEVQSWNRRIQIAMDVANGLHYLHNFTDPPYVHKDISSSNVLLSRHFRAKIANFSLARSAEAEEHVNSSLRLALGAKGYMAPEYIESGLVTTEIDTYAFGVILLELVTGKEAVFMENEREMQLSETIILIMEKEDAEARLGNLVDPILHSRYSMEVVLRMVRLSLACLQQEPESRPSMAEIVSSLSKIQLDVHRSESV</sequence>
<keyword evidence="7 10" id="KW-1133">Transmembrane helix</keyword>
<keyword evidence="3 10" id="KW-0812">Transmembrane</keyword>
<keyword evidence="5" id="KW-0547">Nucleotide-binding</keyword>
<dbReference type="EMBL" id="CM004399">
    <property type="protein sequence ID" value="OAY33909.1"/>
    <property type="molecule type" value="Genomic_DNA"/>
</dbReference>
<dbReference type="Pfam" id="PF07714">
    <property type="entry name" value="PK_Tyr_Ser-Thr"/>
    <property type="match status" value="1"/>
</dbReference>
<dbReference type="AlphaFoldDB" id="A0A2C9URH4"/>
<dbReference type="InterPro" id="IPR001245">
    <property type="entry name" value="Ser-Thr/Tyr_kinase_cat_dom"/>
</dbReference>
<comment type="subcellular location">
    <subcellularLocation>
        <location evidence="1">Cell membrane</location>
        <topology evidence="1">Single-pass membrane protein</topology>
    </subcellularLocation>
</comment>
<evidence type="ECO:0000256" key="3">
    <source>
        <dbReference type="ARBA" id="ARBA00022692"/>
    </source>
</evidence>
<dbReference type="Pfam" id="PF23473">
    <property type="entry name" value="LysM3_LYK4_5"/>
    <property type="match status" value="1"/>
</dbReference>
<dbReference type="PROSITE" id="PS00109">
    <property type="entry name" value="PROTEIN_KINASE_TYR"/>
    <property type="match status" value="1"/>
</dbReference>
<accession>A0A2C9URH4</accession>
<comment type="caution">
    <text evidence="13">The sequence shown here is derived from an EMBL/GenBank/DDBJ whole genome shotgun (WGS) entry which is preliminary data.</text>
</comment>
<dbReference type="SUPFAM" id="SSF56112">
    <property type="entry name" value="Protein kinase-like (PK-like)"/>
    <property type="match status" value="1"/>
</dbReference>
<evidence type="ECO:0000256" key="10">
    <source>
        <dbReference type="SAM" id="Phobius"/>
    </source>
</evidence>
<name>A0A2C9URH4_MANES</name>
<evidence type="ECO:0000256" key="11">
    <source>
        <dbReference type="SAM" id="SignalP"/>
    </source>
</evidence>
<dbReference type="InterPro" id="IPR011009">
    <property type="entry name" value="Kinase-like_dom_sf"/>
</dbReference>
<dbReference type="GO" id="GO:0051707">
    <property type="term" value="P:response to other organism"/>
    <property type="evidence" value="ECO:0007669"/>
    <property type="project" value="UniProtKB-ARBA"/>
</dbReference>
<protein>
    <recommendedName>
        <fullName evidence="12">Protein kinase domain-containing protein</fullName>
    </recommendedName>
</protein>
<evidence type="ECO:0000313" key="14">
    <source>
        <dbReference type="Proteomes" id="UP000091857"/>
    </source>
</evidence>
<keyword evidence="6" id="KW-0067">ATP-binding</keyword>
<feature type="transmembrane region" description="Helical" evidence="10">
    <location>
        <begin position="269"/>
        <end position="292"/>
    </location>
</feature>
<dbReference type="InterPro" id="IPR056561">
    <property type="entry name" value="NFP_LYK_LysM1"/>
</dbReference>
<dbReference type="InterPro" id="IPR056562">
    <property type="entry name" value="LysM2_CERK1_LYK3_4_5"/>
</dbReference>
<dbReference type="PANTHER" id="PTHR45927:SF5">
    <property type="entry name" value="PROTEIN KINASE DOMAIN-CONTAINING PROTEIN"/>
    <property type="match status" value="1"/>
</dbReference>
<keyword evidence="4 11" id="KW-0732">Signal</keyword>
<evidence type="ECO:0000256" key="4">
    <source>
        <dbReference type="ARBA" id="ARBA00022729"/>
    </source>
</evidence>
<organism evidence="13 14">
    <name type="scientific">Manihot esculenta</name>
    <name type="common">Cassava</name>
    <name type="synonym">Jatropha manihot</name>
    <dbReference type="NCBI Taxonomy" id="3983"/>
    <lineage>
        <taxon>Eukaryota</taxon>
        <taxon>Viridiplantae</taxon>
        <taxon>Streptophyta</taxon>
        <taxon>Embryophyta</taxon>
        <taxon>Tracheophyta</taxon>
        <taxon>Spermatophyta</taxon>
        <taxon>Magnoliopsida</taxon>
        <taxon>eudicotyledons</taxon>
        <taxon>Gunneridae</taxon>
        <taxon>Pentapetalae</taxon>
        <taxon>rosids</taxon>
        <taxon>fabids</taxon>
        <taxon>Malpighiales</taxon>
        <taxon>Euphorbiaceae</taxon>
        <taxon>Crotonoideae</taxon>
        <taxon>Manihoteae</taxon>
        <taxon>Manihot</taxon>
    </lineage>
</organism>
<dbReference type="OMA" id="KYYQANT"/>
<dbReference type="Pfam" id="PF23446">
    <property type="entry name" value="LysM1_NFP_LYK"/>
    <property type="match status" value="1"/>
</dbReference>
<dbReference type="Gene3D" id="3.30.200.20">
    <property type="entry name" value="Phosphorylase Kinase, domain 1"/>
    <property type="match status" value="1"/>
</dbReference>
<dbReference type="Proteomes" id="UP000091857">
    <property type="component" value="Chromosome 13"/>
</dbReference>
<dbReference type="FunFam" id="1.10.510.10:FF:000468">
    <property type="entry name" value="PTI1-like tyrosine-protein kinase 3"/>
    <property type="match status" value="1"/>
</dbReference>
<dbReference type="Gene3D" id="1.10.510.10">
    <property type="entry name" value="Transferase(Phosphotransferase) domain 1"/>
    <property type="match status" value="1"/>
</dbReference>
<dbReference type="Gramene" id="Manes.13G134900.1.v8.1">
    <property type="protein sequence ID" value="Manes.13G134900.1.v8.1.CDS.1"/>
    <property type="gene ID" value="Manes.13G134900.v8.1"/>
</dbReference>
<dbReference type="GO" id="GO:0005886">
    <property type="term" value="C:plasma membrane"/>
    <property type="evidence" value="ECO:0007669"/>
    <property type="project" value="UniProtKB-SubCell"/>
</dbReference>
<keyword evidence="14" id="KW-1185">Reference proteome</keyword>
<feature type="domain" description="Protein kinase" evidence="12">
    <location>
        <begin position="297"/>
        <end position="609"/>
    </location>
</feature>
<dbReference type="PROSITE" id="PS50011">
    <property type="entry name" value="PROTEIN_KINASE_DOM"/>
    <property type="match status" value="1"/>
</dbReference>
<gene>
    <name evidence="13" type="ORF">MANES_13G134900v8</name>
</gene>
<dbReference type="Pfam" id="PF23472">
    <property type="entry name" value="LysM2_CERK1_LYK3_4_5"/>
    <property type="match status" value="1"/>
</dbReference>
<feature type="signal peptide" evidence="11">
    <location>
        <begin position="1"/>
        <end position="21"/>
    </location>
</feature>
<evidence type="ECO:0000256" key="8">
    <source>
        <dbReference type="ARBA" id="ARBA00023136"/>
    </source>
</evidence>
<dbReference type="InterPro" id="IPR056563">
    <property type="entry name" value="LysM3_LYK4_5"/>
</dbReference>
<keyword evidence="2" id="KW-1003">Cell membrane</keyword>